<evidence type="ECO:0000313" key="1">
    <source>
        <dbReference type="EMBL" id="KAJ7621297.1"/>
    </source>
</evidence>
<dbReference type="Proteomes" id="UP001221142">
    <property type="component" value="Unassembled WGS sequence"/>
</dbReference>
<dbReference type="AlphaFoldDB" id="A0AAD7BHW7"/>
<protein>
    <submittedName>
        <fullName evidence="1">Uncharacterized protein</fullName>
    </submittedName>
</protein>
<accession>A0AAD7BHW7</accession>
<keyword evidence="2" id="KW-1185">Reference proteome</keyword>
<comment type="caution">
    <text evidence="1">The sequence shown here is derived from an EMBL/GenBank/DDBJ whole genome shotgun (WGS) entry which is preliminary data.</text>
</comment>
<evidence type="ECO:0000313" key="2">
    <source>
        <dbReference type="Proteomes" id="UP001221142"/>
    </source>
</evidence>
<dbReference type="EMBL" id="JARKIF010000016">
    <property type="protein sequence ID" value="KAJ7621297.1"/>
    <property type="molecule type" value="Genomic_DNA"/>
</dbReference>
<name>A0AAD7BHW7_9AGAR</name>
<reference evidence="1" key="1">
    <citation type="submission" date="2023-03" db="EMBL/GenBank/DDBJ databases">
        <title>Massive genome expansion in bonnet fungi (Mycena s.s.) driven by repeated elements and novel gene families across ecological guilds.</title>
        <authorList>
            <consortium name="Lawrence Berkeley National Laboratory"/>
            <person name="Harder C.B."/>
            <person name="Miyauchi S."/>
            <person name="Viragh M."/>
            <person name="Kuo A."/>
            <person name="Thoen E."/>
            <person name="Andreopoulos B."/>
            <person name="Lu D."/>
            <person name="Skrede I."/>
            <person name="Drula E."/>
            <person name="Henrissat B."/>
            <person name="Morin E."/>
            <person name="Kohler A."/>
            <person name="Barry K."/>
            <person name="LaButti K."/>
            <person name="Morin E."/>
            <person name="Salamov A."/>
            <person name="Lipzen A."/>
            <person name="Mereny Z."/>
            <person name="Hegedus B."/>
            <person name="Baldrian P."/>
            <person name="Stursova M."/>
            <person name="Weitz H."/>
            <person name="Taylor A."/>
            <person name="Grigoriev I.V."/>
            <person name="Nagy L.G."/>
            <person name="Martin F."/>
            <person name="Kauserud H."/>
        </authorList>
    </citation>
    <scope>NUCLEOTIDE SEQUENCE</scope>
    <source>
        <strain evidence="1">9284</strain>
    </source>
</reference>
<organism evidence="1 2">
    <name type="scientific">Roridomyces roridus</name>
    <dbReference type="NCBI Taxonomy" id="1738132"/>
    <lineage>
        <taxon>Eukaryota</taxon>
        <taxon>Fungi</taxon>
        <taxon>Dikarya</taxon>
        <taxon>Basidiomycota</taxon>
        <taxon>Agaricomycotina</taxon>
        <taxon>Agaricomycetes</taxon>
        <taxon>Agaricomycetidae</taxon>
        <taxon>Agaricales</taxon>
        <taxon>Marasmiineae</taxon>
        <taxon>Mycenaceae</taxon>
        <taxon>Roridomyces</taxon>
    </lineage>
</organism>
<proteinExistence type="predicted"/>
<sequence>MQSCLRLSALQNLPMSIRRDALAAASGSTENLDRVVAVMTRPENQSQLIFLLPLVFRLIDPARIPSSDPDDQASLTPAETASYHEAMLALDALSRTEDIPPDVAPEVWFRVWQWFLFLELYHTVHEDAALDRLTCSRVILFAGNMERYPGVDHIIRSTPGFYRIVIRAWIAALLMREASTEHMHQSIRLLRSVGPFLADDKLLVKETLEEFIGDHDPSNIAMWALRHGDFVLKLFSADPPLKPHGWLFGLSLLAVLRIVLEVAEKSDLNEVPSRLLGEFVKQNILSFIVHVTFNFANTRIPNKNPISALKQTLSVLQKLFNNKRLYPLVRPTAFIGFVGSVSVGAERLGDSVRDLFGDLKSILSELLPAYTIHFGDGSGKEFASSFVRHDQMPPNQ</sequence>
<gene>
    <name evidence="1" type="ORF">FB45DRAFT_1092922</name>
</gene>